<evidence type="ECO:0000313" key="2">
    <source>
        <dbReference type="EMBL" id="PYD48179.1"/>
    </source>
</evidence>
<accession>A0A318QBH7</accession>
<dbReference type="EMBL" id="NOXG01000013">
    <property type="protein sequence ID" value="PYD75184.1"/>
    <property type="molecule type" value="Genomic_DNA"/>
</dbReference>
<reference evidence="2 5" key="2">
    <citation type="submission" date="2018-02" db="EMBL/GenBank/DDBJ databases">
        <authorList>
            <person name="Skraban J."/>
            <person name="Trcek J."/>
        </authorList>
    </citation>
    <scope>NUCLEOTIDE SEQUENCE [LARGE SCALE GENOMIC DNA]</scope>
    <source>
        <strain evidence="2 5">AV446</strain>
    </source>
</reference>
<dbReference type="Proteomes" id="UP000247609">
    <property type="component" value="Unassembled WGS sequence"/>
</dbReference>
<keyword evidence="1" id="KW-0812">Transmembrane</keyword>
<proteinExistence type="predicted"/>
<feature type="transmembrane region" description="Helical" evidence="1">
    <location>
        <begin position="79"/>
        <end position="102"/>
    </location>
</feature>
<evidence type="ECO:0000313" key="3">
    <source>
        <dbReference type="EMBL" id="PYD75184.1"/>
    </source>
</evidence>
<sequence>MNSRQMFLDQLRAGLKGLPRHVADDILSEYEAHFDEGQAQGRSDSDIAAGLGDPVRLARELRAETGLRRWEDERSLTNALGAIVGVFGLAALDLLIVLPVLLALAALDLAFFLVGIACCLVGSLLLPLAIINIAPFGGDWLQSMLVSLGTASGGASLMAMCVLFTIGVVNLLVRYGRAHYRLIAPSLPARS</sequence>
<evidence type="ECO:0000313" key="5">
    <source>
        <dbReference type="Proteomes" id="UP000248116"/>
    </source>
</evidence>
<protein>
    <recommendedName>
        <fullName evidence="6">DUF1700 domain-containing protein</fullName>
    </recommendedName>
</protein>
<keyword evidence="1" id="KW-1133">Transmembrane helix</keyword>
<feature type="transmembrane region" description="Helical" evidence="1">
    <location>
        <begin position="109"/>
        <end position="134"/>
    </location>
</feature>
<evidence type="ECO:0000313" key="4">
    <source>
        <dbReference type="Proteomes" id="UP000247609"/>
    </source>
</evidence>
<dbReference type="AlphaFoldDB" id="A0A318QBH7"/>
<reference evidence="3 4" key="1">
    <citation type="submission" date="2017-07" db="EMBL/GenBank/DDBJ databases">
        <title>A draft genome sequence of Komagataeibacter sp. T5K1.</title>
        <authorList>
            <person name="Skraban J."/>
            <person name="Cleenwerck I."/>
            <person name="Vandamme P."/>
            <person name="Trcek J."/>
        </authorList>
    </citation>
    <scope>NUCLEOTIDE SEQUENCE [LARGE SCALE GENOMIC DNA]</scope>
    <source>
        <strain evidence="3 4">T5K1</strain>
    </source>
</reference>
<evidence type="ECO:0008006" key="6">
    <source>
        <dbReference type="Google" id="ProtNLM"/>
    </source>
</evidence>
<dbReference type="RefSeq" id="WP_110530961.1">
    <property type="nucleotide sequence ID" value="NZ_JAHRDT010000010.1"/>
</dbReference>
<name>A0A318QBH7_9PROT</name>
<comment type="caution">
    <text evidence="3">The sequence shown here is derived from an EMBL/GenBank/DDBJ whole genome shotgun (WGS) entry which is preliminary data.</text>
</comment>
<keyword evidence="1" id="KW-0472">Membrane</keyword>
<gene>
    <name evidence="2" type="ORF">C3920_05925</name>
    <name evidence="3" type="ORF">CFR71_10680</name>
</gene>
<feature type="transmembrane region" description="Helical" evidence="1">
    <location>
        <begin position="154"/>
        <end position="173"/>
    </location>
</feature>
<dbReference type="EMBL" id="PRCW01000044">
    <property type="protein sequence ID" value="PYD48179.1"/>
    <property type="molecule type" value="Genomic_DNA"/>
</dbReference>
<evidence type="ECO:0000256" key="1">
    <source>
        <dbReference type="SAM" id="Phobius"/>
    </source>
</evidence>
<keyword evidence="5" id="KW-1185">Reference proteome</keyword>
<dbReference type="Pfam" id="PF22564">
    <property type="entry name" value="HAAS"/>
    <property type="match status" value="1"/>
</dbReference>
<organism evidence="3 4">
    <name type="scientific">Novacetimonas pomaceti</name>
    <dbReference type="NCBI Taxonomy" id="2021998"/>
    <lineage>
        <taxon>Bacteria</taxon>
        <taxon>Pseudomonadati</taxon>
        <taxon>Pseudomonadota</taxon>
        <taxon>Alphaproteobacteria</taxon>
        <taxon>Acetobacterales</taxon>
        <taxon>Acetobacteraceae</taxon>
        <taxon>Novacetimonas</taxon>
    </lineage>
</organism>
<dbReference type="Proteomes" id="UP000248116">
    <property type="component" value="Unassembled WGS sequence"/>
</dbReference>